<reference evidence="2" key="1">
    <citation type="journal article" date="2020" name="bioRxiv">
        <title>Chromosome-level reference genome of the European wasp spider Argiope bruennichi: a resource for studies on range expansion and evolutionary adaptation.</title>
        <authorList>
            <person name="Sheffer M.M."/>
            <person name="Hoppe A."/>
            <person name="Krehenwinkel H."/>
            <person name="Uhl G."/>
            <person name="Kuss A.W."/>
            <person name="Jensen L."/>
            <person name="Jensen C."/>
            <person name="Gillespie R.G."/>
            <person name="Hoff K.J."/>
            <person name="Prost S."/>
        </authorList>
    </citation>
    <scope>NUCLEOTIDE SEQUENCE</scope>
</reference>
<sequence length="95" mass="11373">MTIVTLKDLINASEKCDEDLTQNLLTTIVEDRKANSKKKNYVINKRKKKPHIEEREVKLRLQQLRLEKQKRQDELAERKRKRFTFPTQVQDPNAI</sequence>
<feature type="compositionally biased region" description="Polar residues" evidence="1">
    <location>
        <begin position="85"/>
        <end position="95"/>
    </location>
</feature>
<accession>A0A8T0EAU3</accession>
<comment type="caution">
    <text evidence="2">The sequence shown here is derived from an EMBL/GenBank/DDBJ whole genome shotgun (WGS) entry which is preliminary data.</text>
</comment>
<reference evidence="2" key="2">
    <citation type="submission" date="2020-06" db="EMBL/GenBank/DDBJ databases">
        <authorList>
            <person name="Sheffer M."/>
        </authorList>
    </citation>
    <scope>NUCLEOTIDE SEQUENCE</scope>
</reference>
<dbReference type="Proteomes" id="UP000807504">
    <property type="component" value="Unassembled WGS sequence"/>
</dbReference>
<evidence type="ECO:0000313" key="2">
    <source>
        <dbReference type="EMBL" id="KAF8769881.1"/>
    </source>
</evidence>
<evidence type="ECO:0000256" key="1">
    <source>
        <dbReference type="SAM" id="MobiDB-lite"/>
    </source>
</evidence>
<name>A0A8T0EAU3_ARGBR</name>
<protein>
    <submittedName>
        <fullName evidence="2">Uncharacterized protein</fullName>
    </submittedName>
</protein>
<dbReference type="AlphaFoldDB" id="A0A8T0EAU3"/>
<keyword evidence="3" id="KW-1185">Reference proteome</keyword>
<dbReference type="EMBL" id="JABXBU010002228">
    <property type="protein sequence ID" value="KAF8769881.1"/>
    <property type="molecule type" value="Genomic_DNA"/>
</dbReference>
<evidence type="ECO:0000313" key="3">
    <source>
        <dbReference type="Proteomes" id="UP000807504"/>
    </source>
</evidence>
<gene>
    <name evidence="2" type="ORF">HNY73_017479</name>
</gene>
<feature type="region of interest" description="Disordered" evidence="1">
    <location>
        <begin position="70"/>
        <end position="95"/>
    </location>
</feature>
<organism evidence="2 3">
    <name type="scientific">Argiope bruennichi</name>
    <name type="common">Wasp spider</name>
    <name type="synonym">Aranea bruennichi</name>
    <dbReference type="NCBI Taxonomy" id="94029"/>
    <lineage>
        <taxon>Eukaryota</taxon>
        <taxon>Metazoa</taxon>
        <taxon>Ecdysozoa</taxon>
        <taxon>Arthropoda</taxon>
        <taxon>Chelicerata</taxon>
        <taxon>Arachnida</taxon>
        <taxon>Araneae</taxon>
        <taxon>Araneomorphae</taxon>
        <taxon>Entelegynae</taxon>
        <taxon>Araneoidea</taxon>
        <taxon>Araneidae</taxon>
        <taxon>Argiope</taxon>
    </lineage>
</organism>
<proteinExistence type="predicted"/>